<keyword evidence="5" id="KW-0158">Chromosome</keyword>
<protein>
    <recommendedName>
        <fullName evidence="4">Protection of telomeres protein 1</fullName>
    </recommendedName>
</protein>
<dbReference type="GO" id="GO:0098505">
    <property type="term" value="F:G-rich strand telomeric DNA binding"/>
    <property type="evidence" value="ECO:0007669"/>
    <property type="project" value="TreeGrafter"/>
</dbReference>
<keyword evidence="8" id="KW-0539">Nucleus</keyword>
<sequence>MSLKLPEGFVSLQHALATQSEKVNVIGVVQDFAPPRQTRGKDLVITFDLQDKSLTNIIQAPHPDGEVLSCRIFAAEADLPNITGIGDIVILRKVRMKPFAGAFFMLSNRDTVSITIPAKTIPKMGLAHGYVVGNKTIIHELKGPVGTHSITTAEQSYAIALHQALPPPDLTVPIAPNTDLPTKNTRELASRSHGHVPHPVRERMLIKDLKAYKYADLAAMVVKIHSNSYGDGEIYVTDYTTNEDLYLYLSPEEDNELRGGKDSGDDGDPFGYGQRAAKKWQGPYGKMTLQVKLWGPNAMWASSNLQPGDFVMLHNLHVKYDNQGGKLEGVIHEDRKYPEKVFISKLANHSVIETLQGRRRDYEKKQKIPGEAVVSKTAAKKKKKKAKEAEQTEISRHKAAPAQDLMKDAQFNTHVRCGYTSMTTTSSISYILNRNRPSHTYTTPAGISLTLPFINAKYRARVRVVDFMPPDLRDFSRSVADPTYNDTPFTPTPSTNPSSLISTPSQPKWEWSFCLLVEDASQPPTGNGTPPDRIPLLIHDKNAEGLLKMDACDLRKNRKSLNQLREKLFILWGDLAELKEKGQDPFDEATARLRSSRAFETGVMEYGVRIGGEDEGEDGDEVVGEDDGFGWRRMFQMFGTTIMD</sequence>
<dbReference type="Pfam" id="PF02765">
    <property type="entry name" value="POT1"/>
    <property type="match status" value="1"/>
</dbReference>
<evidence type="ECO:0000256" key="7">
    <source>
        <dbReference type="ARBA" id="ARBA00023125"/>
    </source>
</evidence>
<dbReference type="GO" id="GO:0016233">
    <property type="term" value="P:telomere capping"/>
    <property type="evidence" value="ECO:0007669"/>
    <property type="project" value="TreeGrafter"/>
</dbReference>
<dbReference type="OrthoDB" id="2186770at2759"/>
<feature type="compositionally biased region" description="Low complexity" evidence="9">
    <location>
        <begin position="487"/>
        <end position="501"/>
    </location>
</feature>
<dbReference type="GO" id="GO:0010521">
    <property type="term" value="F:telomerase inhibitor activity"/>
    <property type="evidence" value="ECO:0007669"/>
    <property type="project" value="TreeGrafter"/>
</dbReference>
<reference evidence="11" key="1">
    <citation type="journal article" date="2020" name="Stud. Mycol.">
        <title>101 Dothideomycetes genomes: a test case for predicting lifestyles and emergence of pathogens.</title>
        <authorList>
            <person name="Haridas S."/>
            <person name="Albert R."/>
            <person name="Binder M."/>
            <person name="Bloem J."/>
            <person name="Labutti K."/>
            <person name="Salamov A."/>
            <person name="Andreopoulos B."/>
            <person name="Baker S."/>
            <person name="Barry K."/>
            <person name="Bills G."/>
            <person name="Bluhm B."/>
            <person name="Cannon C."/>
            <person name="Castanera R."/>
            <person name="Culley D."/>
            <person name="Daum C."/>
            <person name="Ezra D."/>
            <person name="Gonzalez J."/>
            <person name="Henrissat B."/>
            <person name="Kuo A."/>
            <person name="Liang C."/>
            <person name="Lipzen A."/>
            <person name="Lutzoni F."/>
            <person name="Magnuson J."/>
            <person name="Mondo S."/>
            <person name="Nolan M."/>
            <person name="Ohm R."/>
            <person name="Pangilinan J."/>
            <person name="Park H.-J."/>
            <person name="Ramirez L."/>
            <person name="Alfaro M."/>
            <person name="Sun H."/>
            <person name="Tritt A."/>
            <person name="Yoshinaga Y."/>
            <person name="Zwiers L.-H."/>
            <person name="Turgeon B."/>
            <person name="Goodwin S."/>
            <person name="Spatafora J."/>
            <person name="Crous P."/>
            <person name="Grigoriev I."/>
        </authorList>
    </citation>
    <scope>NUCLEOTIDE SEQUENCE</scope>
    <source>
        <strain evidence="11">CBS 121410</strain>
    </source>
</reference>
<dbReference type="EMBL" id="ML978718">
    <property type="protein sequence ID" value="KAF2087850.1"/>
    <property type="molecule type" value="Genomic_DNA"/>
</dbReference>
<dbReference type="SMART" id="SM00976">
    <property type="entry name" value="Telo_bind"/>
    <property type="match status" value="1"/>
</dbReference>
<dbReference type="Proteomes" id="UP000799776">
    <property type="component" value="Unassembled WGS sequence"/>
</dbReference>
<dbReference type="GO" id="GO:0032210">
    <property type="term" value="P:regulation of telomere maintenance via telomerase"/>
    <property type="evidence" value="ECO:0007669"/>
    <property type="project" value="TreeGrafter"/>
</dbReference>
<evidence type="ECO:0000256" key="1">
    <source>
        <dbReference type="ARBA" id="ARBA00004123"/>
    </source>
</evidence>
<dbReference type="PANTHER" id="PTHR14513:SF0">
    <property type="entry name" value="PROTECTION OF TELOMERES PROTEIN 1"/>
    <property type="match status" value="1"/>
</dbReference>
<evidence type="ECO:0000256" key="9">
    <source>
        <dbReference type="SAM" id="MobiDB-lite"/>
    </source>
</evidence>
<name>A0A9P4HTQ4_9PEZI</name>
<accession>A0A9P4HTQ4</accession>
<feature type="compositionally biased region" description="Basic and acidic residues" evidence="9">
    <location>
        <begin position="387"/>
        <end position="396"/>
    </location>
</feature>
<evidence type="ECO:0000256" key="3">
    <source>
        <dbReference type="ARBA" id="ARBA00008442"/>
    </source>
</evidence>
<evidence type="ECO:0000256" key="6">
    <source>
        <dbReference type="ARBA" id="ARBA00022895"/>
    </source>
</evidence>
<organism evidence="11 12">
    <name type="scientific">Saccharata proteae CBS 121410</name>
    <dbReference type="NCBI Taxonomy" id="1314787"/>
    <lineage>
        <taxon>Eukaryota</taxon>
        <taxon>Fungi</taxon>
        <taxon>Dikarya</taxon>
        <taxon>Ascomycota</taxon>
        <taxon>Pezizomycotina</taxon>
        <taxon>Dothideomycetes</taxon>
        <taxon>Dothideomycetes incertae sedis</taxon>
        <taxon>Botryosphaeriales</taxon>
        <taxon>Saccharataceae</taxon>
        <taxon>Saccharata</taxon>
    </lineage>
</organism>
<dbReference type="InterPro" id="IPR028389">
    <property type="entry name" value="POT1"/>
</dbReference>
<dbReference type="FunFam" id="2.40.50.140:FF:000303">
    <property type="entry name" value="Protection of telomeres protein 1"/>
    <property type="match status" value="1"/>
</dbReference>
<gene>
    <name evidence="11" type="ORF">K490DRAFT_65130</name>
</gene>
<dbReference type="InterPro" id="IPR012340">
    <property type="entry name" value="NA-bd_OB-fold"/>
</dbReference>
<dbReference type="SUPFAM" id="SSF50249">
    <property type="entry name" value="Nucleic acid-binding proteins"/>
    <property type="match status" value="2"/>
</dbReference>
<feature type="region of interest" description="Disordered" evidence="9">
    <location>
        <begin position="478"/>
        <end position="501"/>
    </location>
</feature>
<keyword evidence="7" id="KW-0238">DNA-binding</keyword>
<comment type="caution">
    <text evidence="11">The sequence shown here is derived from an EMBL/GenBank/DDBJ whole genome shotgun (WGS) entry which is preliminary data.</text>
</comment>
<evidence type="ECO:0000256" key="8">
    <source>
        <dbReference type="ARBA" id="ARBA00023242"/>
    </source>
</evidence>
<comment type="subcellular location">
    <subcellularLocation>
        <location evidence="2">Chromosome</location>
        <location evidence="2">Telomere</location>
    </subcellularLocation>
    <subcellularLocation>
        <location evidence="1">Nucleus</location>
    </subcellularLocation>
</comment>
<feature type="region of interest" description="Disordered" evidence="9">
    <location>
        <begin position="375"/>
        <end position="399"/>
    </location>
</feature>
<evidence type="ECO:0000256" key="4">
    <source>
        <dbReference type="ARBA" id="ARBA00015253"/>
    </source>
</evidence>
<dbReference type="InterPro" id="IPR032042">
    <property type="entry name" value="POT1PC"/>
</dbReference>
<evidence type="ECO:0000313" key="12">
    <source>
        <dbReference type="Proteomes" id="UP000799776"/>
    </source>
</evidence>
<dbReference type="AlphaFoldDB" id="A0A9P4HTQ4"/>
<dbReference type="GO" id="GO:0000783">
    <property type="term" value="C:nuclear telomere cap complex"/>
    <property type="evidence" value="ECO:0007669"/>
    <property type="project" value="TreeGrafter"/>
</dbReference>
<dbReference type="Pfam" id="PF16686">
    <property type="entry name" value="POT1PC"/>
    <property type="match status" value="1"/>
</dbReference>
<evidence type="ECO:0000259" key="10">
    <source>
        <dbReference type="SMART" id="SM00976"/>
    </source>
</evidence>
<dbReference type="PANTHER" id="PTHR14513">
    <property type="entry name" value="PROTECTION OF TELOMERES 1"/>
    <property type="match status" value="1"/>
</dbReference>
<keyword evidence="12" id="KW-1185">Reference proteome</keyword>
<proteinExistence type="inferred from homology"/>
<evidence type="ECO:0000313" key="11">
    <source>
        <dbReference type="EMBL" id="KAF2087850.1"/>
    </source>
</evidence>
<comment type="similarity">
    <text evidence="3">Belongs to the telombin family.</text>
</comment>
<evidence type="ECO:0000256" key="5">
    <source>
        <dbReference type="ARBA" id="ARBA00022454"/>
    </source>
</evidence>
<dbReference type="Gene3D" id="2.40.50.140">
    <property type="entry name" value="Nucleic acid-binding proteins"/>
    <property type="match status" value="3"/>
</dbReference>
<keyword evidence="6" id="KW-0779">Telomere</keyword>
<feature type="domain" description="Telomeric single stranded DNA binding POT1/Cdc13" evidence="10">
    <location>
        <begin position="9"/>
        <end position="147"/>
    </location>
</feature>
<dbReference type="InterPro" id="IPR011564">
    <property type="entry name" value="Telomer_end-bd_POT1/Cdc13"/>
</dbReference>
<evidence type="ECO:0000256" key="2">
    <source>
        <dbReference type="ARBA" id="ARBA00004574"/>
    </source>
</evidence>